<accession>A0A1Q8ZJT9</accession>
<reference evidence="1 2" key="1">
    <citation type="submission" date="2016-02" db="EMBL/GenBank/DDBJ databases">
        <title>Genome analysis of coral dinoflagellate symbionts highlights evolutionary adaptations to a symbiotic lifestyle.</title>
        <authorList>
            <person name="Aranda M."/>
            <person name="Li Y."/>
            <person name="Liew Y.J."/>
            <person name="Baumgarten S."/>
            <person name="Simakov O."/>
            <person name="Wilson M."/>
            <person name="Piel J."/>
            <person name="Ashoor H."/>
            <person name="Bougouffa S."/>
            <person name="Bajic V.B."/>
            <person name="Ryu T."/>
            <person name="Ravasi T."/>
            <person name="Bayer T."/>
            <person name="Micklem G."/>
            <person name="Kim H."/>
            <person name="Bhak J."/>
            <person name="Lajeunesse T.C."/>
            <person name="Voolstra C.R."/>
        </authorList>
    </citation>
    <scope>NUCLEOTIDE SEQUENCE [LARGE SCALE GENOMIC DNA]</scope>
    <source>
        <strain evidence="1 2">CCMP2467</strain>
    </source>
</reference>
<protein>
    <submittedName>
        <fullName evidence="1">Uncharacterized protein</fullName>
    </submittedName>
</protein>
<name>A0A1Q8ZJT9_SYMMI</name>
<evidence type="ECO:0000313" key="1">
    <source>
        <dbReference type="EMBL" id="OLP25142.1"/>
    </source>
</evidence>
<feature type="non-terminal residue" evidence="1">
    <location>
        <position position="1"/>
    </location>
</feature>
<keyword evidence="2" id="KW-1185">Reference proteome</keyword>
<gene>
    <name evidence="1" type="ORF">AK812_SmicGene48931</name>
</gene>
<sequence>EILKTSDLSFYDVVVCVDAEALQQLRGFGGLPASVVELGDFGPYL</sequence>
<comment type="caution">
    <text evidence="1">The sequence shown here is derived from an EMBL/GenBank/DDBJ whole genome shotgun (WGS) entry which is preliminary data.</text>
</comment>
<feature type="non-terminal residue" evidence="1">
    <location>
        <position position="45"/>
    </location>
</feature>
<dbReference type="Proteomes" id="UP000186817">
    <property type="component" value="Unassembled WGS sequence"/>
</dbReference>
<evidence type="ECO:0000313" key="2">
    <source>
        <dbReference type="Proteomes" id="UP000186817"/>
    </source>
</evidence>
<organism evidence="1 2">
    <name type="scientific">Symbiodinium microadriaticum</name>
    <name type="common">Dinoflagellate</name>
    <name type="synonym">Zooxanthella microadriatica</name>
    <dbReference type="NCBI Taxonomy" id="2951"/>
    <lineage>
        <taxon>Eukaryota</taxon>
        <taxon>Sar</taxon>
        <taxon>Alveolata</taxon>
        <taxon>Dinophyceae</taxon>
        <taxon>Suessiales</taxon>
        <taxon>Symbiodiniaceae</taxon>
        <taxon>Symbiodinium</taxon>
    </lineage>
</organism>
<proteinExistence type="predicted"/>
<dbReference type="EMBL" id="LSRX01009296">
    <property type="protein sequence ID" value="OLP25142.1"/>
    <property type="molecule type" value="Genomic_DNA"/>
</dbReference>
<dbReference type="AlphaFoldDB" id="A0A1Q8ZJT9"/>